<reference evidence="4 5" key="1">
    <citation type="submission" date="2020-04" db="EMBL/GenBank/DDBJ databases">
        <authorList>
            <person name="Wallbank WR R."/>
            <person name="Pardo Diaz C."/>
            <person name="Kozak K."/>
            <person name="Martin S."/>
            <person name="Jiggins C."/>
            <person name="Moest M."/>
            <person name="Warren A I."/>
            <person name="Byers J.R.P. K."/>
            <person name="Montejo-Kovacevich G."/>
            <person name="Yen C E."/>
        </authorList>
    </citation>
    <scope>NUCLEOTIDE SEQUENCE [LARGE SCALE GENOMIC DNA]</scope>
</reference>
<dbReference type="CDD" id="cd23992">
    <property type="entry name" value="PBP_GOBP"/>
    <property type="match status" value="1"/>
</dbReference>
<name>A0A8S0ZPP4_ARCPL</name>
<evidence type="ECO:0000313" key="4">
    <source>
        <dbReference type="Proteomes" id="UP000494106"/>
    </source>
</evidence>
<dbReference type="Pfam" id="PF01395">
    <property type="entry name" value="PBP_GOBP"/>
    <property type="match status" value="1"/>
</dbReference>
<dbReference type="AlphaFoldDB" id="A0A8S0ZPP4"/>
<sequence length="142" mass="16240">MEVTGGALMSLFISCVVLIQAQHQLEDEIYKLKRHQLECIEETRVDPDMVMRVKKGKFQNKPDVLLKMWTLCTLMKSGLMTPQGVYKFDNALSRVPKQDAELVGKQIDKCLSKKAIPPVDIAYNFVKCYNKIKTNYTLVSII</sequence>
<accession>A0A8S0ZPP4</accession>
<dbReference type="EMBL" id="CADEBC010000479">
    <property type="protein sequence ID" value="CAB3233798.1"/>
    <property type="molecule type" value="Genomic_DNA"/>
</dbReference>
<evidence type="ECO:0000313" key="2">
    <source>
        <dbReference type="EMBL" id="CAB3233798.1"/>
    </source>
</evidence>
<comment type="caution">
    <text evidence="2">The sequence shown here is derived from an EMBL/GenBank/DDBJ whole genome shotgun (WGS) entry which is preliminary data.</text>
</comment>
<evidence type="ECO:0000256" key="1">
    <source>
        <dbReference type="SAM" id="SignalP"/>
    </source>
</evidence>
<dbReference type="InterPro" id="IPR006170">
    <property type="entry name" value="PBP/GOBP"/>
</dbReference>
<keyword evidence="1" id="KW-0732">Signal</keyword>
<protein>
    <submittedName>
        <fullName evidence="2">Uncharacterized protein</fullName>
    </submittedName>
</protein>
<dbReference type="SMART" id="SM00708">
    <property type="entry name" value="PhBP"/>
    <property type="match status" value="1"/>
</dbReference>
<dbReference type="SUPFAM" id="SSF47565">
    <property type="entry name" value="Insect pheromone/odorant-binding proteins"/>
    <property type="match status" value="1"/>
</dbReference>
<dbReference type="EMBL" id="CADEBD010000306">
    <property type="protein sequence ID" value="CAB3238168.1"/>
    <property type="molecule type" value="Genomic_DNA"/>
</dbReference>
<evidence type="ECO:0000313" key="3">
    <source>
        <dbReference type="EMBL" id="CAB3238168.1"/>
    </source>
</evidence>
<keyword evidence="4" id="KW-1185">Reference proteome</keyword>
<dbReference type="Gene3D" id="1.10.238.20">
    <property type="entry name" value="Pheromone/general odorant binding protein domain"/>
    <property type="match status" value="1"/>
</dbReference>
<organism evidence="2 4">
    <name type="scientific">Arctia plantaginis</name>
    <name type="common">Wood tiger moth</name>
    <name type="synonym">Phalaena plantaginis</name>
    <dbReference type="NCBI Taxonomy" id="874455"/>
    <lineage>
        <taxon>Eukaryota</taxon>
        <taxon>Metazoa</taxon>
        <taxon>Ecdysozoa</taxon>
        <taxon>Arthropoda</taxon>
        <taxon>Hexapoda</taxon>
        <taxon>Insecta</taxon>
        <taxon>Pterygota</taxon>
        <taxon>Neoptera</taxon>
        <taxon>Endopterygota</taxon>
        <taxon>Lepidoptera</taxon>
        <taxon>Glossata</taxon>
        <taxon>Ditrysia</taxon>
        <taxon>Noctuoidea</taxon>
        <taxon>Erebidae</taxon>
        <taxon>Arctiinae</taxon>
        <taxon>Arctia</taxon>
    </lineage>
</organism>
<dbReference type="Proteomes" id="UP000494106">
    <property type="component" value="Unassembled WGS sequence"/>
</dbReference>
<evidence type="ECO:0000313" key="5">
    <source>
        <dbReference type="Proteomes" id="UP000494256"/>
    </source>
</evidence>
<gene>
    <name evidence="2" type="ORF">APLA_LOCUS5423</name>
    <name evidence="3" type="ORF">APLA_LOCUS8063</name>
</gene>
<dbReference type="OrthoDB" id="7425177at2759"/>
<feature type="chain" id="PRO_5036272967" evidence="1">
    <location>
        <begin position="22"/>
        <end position="142"/>
    </location>
</feature>
<feature type="signal peptide" evidence="1">
    <location>
        <begin position="1"/>
        <end position="21"/>
    </location>
</feature>
<dbReference type="InterPro" id="IPR036728">
    <property type="entry name" value="PBP_GOBP_sf"/>
</dbReference>
<proteinExistence type="predicted"/>
<dbReference type="GO" id="GO:0005549">
    <property type="term" value="F:odorant binding"/>
    <property type="evidence" value="ECO:0007669"/>
    <property type="project" value="InterPro"/>
</dbReference>
<dbReference type="Proteomes" id="UP000494256">
    <property type="component" value="Unassembled WGS sequence"/>
</dbReference>